<dbReference type="RefSeq" id="WP_183815691.1">
    <property type="nucleotide sequence ID" value="NZ_JACHOB010000001.1"/>
</dbReference>
<evidence type="ECO:0000313" key="5">
    <source>
        <dbReference type="Proteomes" id="UP000563524"/>
    </source>
</evidence>
<feature type="domain" description="GGDEF" evidence="3">
    <location>
        <begin position="215"/>
        <end position="348"/>
    </location>
</feature>
<dbReference type="InterPro" id="IPR043128">
    <property type="entry name" value="Rev_trsase/Diguanyl_cyclase"/>
</dbReference>
<dbReference type="EC" id="2.7.7.65" evidence="1"/>
<reference evidence="4 5" key="1">
    <citation type="submission" date="2020-08" db="EMBL/GenBank/DDBJ databases">
        <title>Genomic Encyclopedia of Type Strains, Phase IV (KMG-IV): sequencing the most valuable type-strain genomes for metagenomic binning, comparative biology and taxonomic classification.</title>
        <authorList>
            <person name="Goeker M."/>
        </authorList>
    </citation>
    <scope>NUCLEOTIDE SEQUENCE [LARGE SCALE GENOMIC DNA]</scope>
    <source>
        <strain evidence="4 5">DSM 102850</strain>
    </source>
</reference>
<evidence type="ECO:0000256" key="2">
    <source>
        <dbReference type="ARBA" id="ARBA00034247"/>
    </source>
</evidence>
<dbReference type="Proteomes" id="UP000563524">
    <property type="component" value="Unassembled WGS sequence"/>
</dbReference>
<dbReference type="GO" id="GO:0005886">
    <property type="term" value="C:plasma membrane"/>
    <property type="evidence" value="ECO:0007669"/>
    <property type="project" value="TreeGrafter"/>
</dbReference>
<dbReference type="PROSITE" id="PS50887">
    <property type="entry name" value="GGDEF"/>
    <property type="match status" value="1"/>
</dbReference>
<comment type="caution">
    <text evidence="4">The sequence shown here is derived from an EMBL/GenBank/DDBJ whole genome shotgun (WGS) entry which is preliminary data.</text>
</comment>
<dbReference type="InterPro" id="IPR000160">
    <property type="entry name" value="GGDEF_dom"/>
</dbReference>
<dbReference type="Gene3D" id="3.30.70.270">
    <property type="match status" value="1"/>
</dbReference>
<keyword evidence="5" id="KW-1185">Reference proteome</keyword>
<dbReference type="InterPro" id="IPR003018">
    <property type="entry name" value="GAF"/>
</dbReference>
<dbReference type="PANTHER" id="PTHR45138">
    <property type="entry name" value="REGULATORY COMPONENTS OF SENSORY TRANSDUCTION SYSTEM"/>
    <property type="match status" value="1"/>
</dbReference>
<gene>
    <name evidence="4" type="ORF">GGQ59_000597</name>
</gene>
<organism evidence="4 5">
    <name type="scientific">Parvularcula dongshanensis</name>
    <dbReference type="NCBI Taxonomy" id="1173995"/>
    <lineage>
        <taxon>Bacteria</taxon>
        <taxon>Pseudomonadati</taxon>
        <taxon>Pseudomonadota</taxon>
        <taxon>Alphaproteobacteria</taxon>
        <taxon>Parvularculales</taxon>
        <taxon>Parvularculaceae</taxon>
        <taxon>Parvularcula</taxon>
    </lineage>
</organism>
<dbReference type="EMBL" id="JACHOB010000001">
    <property type="protein sequence ID" value="MBB4658097.1"/>
    <property type="molecule type" value="Genomic_DNA"/>
</dbReference>
<protein>
    <recommendedName>
        <fullName evidence="1">diguanylate cyclase</fullName>
        <ecNumber evidence="1">2.7.7.65</ecNumber>
    </recommendedName>
</protein>
<dbReference type="SUPFAM" id="SSF55781">
    <property type="entry name" value="GAF domain-like"/>
    <property type="match status" value="1"/>
</dbReference>
<dbReference type="AlphaFoldDB" id="A0A840I075"/>
<dbReference type="SMART" id="SM00267">
    <property type="entry name" value="GGDEF"/>
    <property type="match status" value="1"/>
</dbReference>
<dbReference type="Gene3D" id="3.30.450.40">
    <property type="match status" value="1"/>
</dbReference>
<evidence type="ECO:0000259" key="3">
    <source>
        <dbReference type="PROSITE" id="PS50887"/>
    </source>
</evidence>
<evidence type="ECO:0000313" key="4">
    <source>
        <dbReference type="EMBL" id="MBB4658097.1"/>
    </source>
</evidence>
<dbReference type="CDD" id="cd01949">
    <property type="entry name" value="GGDEF"/>
    <property type="match status" value="1"/>
</dbReference>
<dbReference type="Pfam" id="PF00990">
    <property type="entry name" value="GGDEF"/>
    <property type="match status" value="1"/>
</dbReference>
<dbReference type="InterPro" id="IPR029016">
    <property type="entry name" value="GAF-like_dom_sf"/>
</dbReference>
<dbReference type="InterPro" id="IPR050469">
    <property type="entry name" value="Diguanylate_Cyclase"/>
</dbReference>
<dbReference type="NCBIfam" id="TIGR00254">
    <property type="entry name" value="GGDEF"/>
    <property type="match status" value="1"/>
</dbReference>
<dbReference type="InterPro" id="IPR029787">
    <property type="entry name" value="Nucleotide_cyclase"/>
</dbReference>
<dbReference type="Pfam" id="PF01590">
    <property type="entry name" value="GAF"/>
    <property type="match status" value="1"/>
</dbReference>
<accession>A0A840I075</accession>
<dbReference type="GO" id="GO:0052621">
    <property type="term" value="F:diguanylate cyclase activity"/>
    <property type="evidence" value="ECO:0007669"/>
    <property type="project" value="UniProtKB-EC"/>
</dbReference>
<dbReference type="FunFam" id="3.30.70.270:FF:000001">
    <property type="entry name" value="Diguanylate cyclase domain protein"/>
    <property type="match status" value="1"/>
</dbReference>
<name>A0A840I075_9PROT</name>
<evidence type="ECO:0000256" key="1">
    <source>
        <dbReference type="ARBA" id="ARBA00012528"/>
    </source>
</evidence>
<dbReference type="GO" id="GO:1902201">
    <property type="term" value="P:negative regulation of bacterial-type flagellum-dependent cell motility"/>
    <property type="evidence" value="ECO:0007669"/>
    <property type="project" value="TreeGrafter"/>
</dbReference>
<dbReference type="GO" id="GO:0043709">
    <property type="term" value="P:cell adhesion involved in single-species biofilm formation"/>
    <property type="evidence" value="ECO:0007669"/>
    <property type="project" value="TreeGrafter"/>
</dbReference>
<dbReference type="SUPFAM" id="SSF55073">
    <property type="entry name" value="Nucleotide cyclase"/>
    <property type="match status" value="1"/>
</dbReference>
<proteinExistence type="predicted"/>
<sequence>MLPFPLVSFDEQRLEVLQRYRLLAPTSAPNAEGLALLARRALGVEYVYAAVTERHRRRFACHAGVPDSWLDVTASFCARANLAQRPFVLEDVRVQTEIADHPAVSGPPGIRFFAGAPMFGSSGERLGTFCVFSPRPQTLGAERHVLLAQFAGHAAETLSLRSAASYAVRDLVEAERVKRAYYDLAMTDALTGALNRRAFFEVAQRALTRCRRHDRPFAVVMVDIDHFKRVNNEHGNAMGDAVLAALSDCLRRAVRAEDALGRLGGEAFALILPETDREEAARTADRLRRLVRVLPVGENEKAFFVSASFGLAMAGPGEERIEDVLTGADRALYEAKAAGRDRVALHAA</sequence>
<comment type="catalytic activity">
    <reaction evidence="2">
        <text>2 GTP = 3',3'-c-di-GMP + 2 diphosphate</text>
        <dbReference type="Rhea" id="RHEA:24898"/>
        <dbReference type="ChEBI" id="CHEBI:33019"/>
        <dbReference type="ChEBI" id="CHEBI:37565"/>
        <dbReference type="ChEBI" id="CHEBI:58805"/>
        <dbReference type="EC" id="2.7.7.65"/>
    </reaction>
</comment>
<dbReference type="PANTHER" id="PTHR45138:SF9">
    <property type="entry name" value="DIGUANYLATE CYCLASE DGCM-RELATED"/>
    <property type="match status" value="1"/>
</dbReference>